<dbReference type="PANTHER" id="PTHR34322:SF2">
    <property type="entry name" value="TRANSPOSASE IS200-LIKE DOMAIN-CONTAINING PROTEIN"/>
    <property type="match status" value="1"/>
</dbReference>
<dbReference type="Gene3D" id="3.30.70.1290">
    <property type="entry name" value="Transposase IS200-like"/>
    <property type="match status" value="1"/>
</dbReference>
<feature type="domain" description="Transposase IS200-like" evidence="1">
    <location>
        <begin position="2"/>
        <end position="117"/>
    </location>
</feature>
<dbReference type="GO" id="GO:0004803">
    <property type="term" value="F:transposase activity"/>
    <property type="evidence" value="ECO:0007669"/>
    <property type="project" value="InterPro"/>
</dbReference>
<dbReference type="AlphaFoldDB" id="G4QJ11"/>
<dbReference type="GO" id="GO:0006313">
    <property type="term" value="P:DNA transposition"/>
    <property type="evidence" value="ECO:0007669"/>
    <property type="project" value="InterPro"/>
</dbReference>
<reference evidence="2 3" key="1">
    <citation type="journal article" date="2011" name="J. Bacteriol.">
        <title>Complete genome sequence of seawater bacterium Glaciecola nitratireducens FR1064T.</title>
        <authorList>
            <person name="Bian F."/>
            <person name="Qin Q.L."/>
            <person name="Xie B.B."/>
            <person name="Shu Y.L."/>
            <person name="Zhang X.Y."/>
            <person name="Yu Y."/>
            <person name="Chen B."/>
            <person name="Chen X.L."/>
            <person name="Zhou B.C."/>
            <person name="Zhang Y.Z."/>
        </authorList>
    </citation>
    <scope>NUCLEOTIDE SEQUENCE [LARGE SCALE GENOMIC DNA]</scope>
    <source>
        <strain evidence="3">JCM 12485 / KCTC 12276 / FR1064</strain>
    </source>
</reference>
<dbReference type="Pfam" id="PF01797">
    <property type="entry name" value="Y1_Tnp"/>
    <property type="match status" value="1"/>
</dbReference>
<organism evidence="2 3">
    <name type="scientific">Glaciecola nitratireducens (strain JCM 12485 / KCTC 12276 / FR1064)</name>
    <dbReference type="NCBI Taxonomy" id="1085623"/>
    <lineage>
        <taxon>Bacteria</taxon>
        <taxon>Pseudomonadati</taxon>
        <taxon>Pseudomonadota</taxon>
        <taxon>Gammaproteobacteria</taxon>
        <taxon>Alteromonadales</taxon>
        <taxon>Alteromonadaceae</taxon>
        <taxon>Brumicola</taxon>
    </lineage>
</organism>
<evidence type="ECO:0000259" key="1">
    <source>
        <dbReference type="SMART" id="SM01321"/>
    </source>
</evidence>
<protein>
    <submittedName>
        <fullName evidence="2">Transposase</fullName>
    </submittedName>
</protein>
<name>G4QJ11_GLANF</name>
<dbReference type="GO" id="GO:0003677">
    <property type="term" value="F:DNA binding"/>
    <property type="evidence" value="ECO:0007669"/>
    <property type="project" value="InterPro"/>
</dbReference>
<dbReference type="Proteomes" id="UP000009282">
    <property type="component" value="Chromosome"/>
</dbReference>
<dbReference type="eggNOG" id="COG1943">
    <property type="taxonomic scope" value="Bacteria"/>
</dbReference>
<evidence type="ECO:0000313" key="2">
    <source>
        <dbReference type="EMBL" id="AEP28879.1"/>
    </source>
</evidence>
<evidence type="ECO:0000313" key="3">
    <source>
        <dbReference type="Proteomes" id="UP000009282"/>
    </source>
</evidence>
<dbReference type="STRING" id="1085623.GNIT_0735"/>
<gene>
    <name evidence="2" type="ordered locus">GNIT_0735</name>
</gene>
<dbReference type="SMART" id="SM01321">
    <property type="entry name" value="Y1_Tnp"/>
    <property type="match status" value="1"/>
</dbReference>
<dbReference type="KEGG" id="gni:GNIT_0735"/>
<dbReference type="EMBL" id="CP003060">
    <property type="protein sequence ID" value="AEP28879.1"/>
    <property type="molecule type" value="Genomic_DNA"/>
</dbReference>
<keyword evidence="3" id="KW-1185">Reference proteome</keyword>
<accession>G4QJ11</accession>
<proteinExistence type="predicted"/>
<dbReference type="PANTHER" id="PTHR34322">
    <property type="entry name" value="TRANSPOSASE, Y1_TNP DOMAIN-CONTAINING"/>
    <property type="match status" value="1"/>
</dbReference>
<dbReference type="InterPro" id="IPR002686">
    <property type="entry name" value="Transposase_17"/>
</dbReference>
<sequence length="235" mass="27317">MVPNVPVHVIQRGNNRQACFYQTKDYAVYLKKLKESAKKFTVRVHCFVLMTNHVHLLLTANDYTGISNVMQSLGSYYVRYINTTYERTGTLWEGRFKSSLADSEEYLLNLYRYIEMNPVRAGMVRHPRDYPWSSYHTNGGDRQISLITPHPLFLSLGDNERQRKKYYNDLLLSPLSENMVHQISTTTNKSRVLGNAKFIAQISQQLERYVGHVQHGGDRRSEDFLEIAYINNNAD</sequence>
<dbReference type="HOGENOM" id="CLU_068226_1_2_6"/>
<dbReference type="SUPFAM" id="SSF143422">
    <property type="entry name" value="Transposase IS200-like"/>
    <property type="match status" value="1"/>
</dbReference>
<dbReference type="InterPro" id="IPR036515">
    <property type="entry name" value="Transposase_17_sf"/>
</dbReference>